<dbReference type="PANTHER" id="PTHR45947">
    <property type="entry name" value="SULFOQUINOVOSYL TRANSFERASE SQD2"/>
    <property type="match status" value="1"/>
</dbReference>
<evidence type="ECO:0000259" key="1">
    <source>
        <dbReference type="Pfam" id="PF00534"/>
    </source>
</evidence>
<dbReference type="PANTHER" id="PTHR45947:SF3">
    <property type="entry name" value="SULFOQUINOVOSYL TRANSFERASE SQD2"/>
    <property type="match status" value="1"/>
</dbReference>
<evidence type="ECO:0000313" key="4">
    <source>
        <dbReference type="Proteomes" id="UP000765160"/>
    </source>
</evidence>
<organism evidence="3 4">
    <name type="scientific">Falsiroseomonas frigidaquae</name>
    <dbReference type="NCBI Taxonomy" id="487318"/>
    <lineage>
        <taxon>Bacteria</taxon>
        <taxon>Pseudomonadati</taxon>
        <taxon>Pseudomonadota</taxon>
        <taxon>Alphaproteobacteria</taxon>
        <taxon>Acetobacterales</taxon>
        <taxon>Roseomonadaceae</taxon>
        <taxon>Falsiroseomonas</taxon>
    </lineage>
</organism>
<name>A0ABX1F767_9PROT</name>
<comment type="caution">
    <text evidence="3">The sequence shown here is derived from an EMBL/GenBank/DDBJ whole genome shotgun (WGS) entry which is preliminary data.</text>
</comment>
<reference evidence="3 4" key="1">
    <citation type="submission" date="2020-03" db="EMBL/GenBank/DDBJ databases">
        <title>Roseomonas selenitidurans sp. nov. isolated from soil.</title>
        <authorList>
            <person name="Liu H."/>
        </authorList>
    </citation>
    <scope>NUCLEOTIDE SEQUENCE [LARGE SCALE GENOMIC DNA]</scope>
    <source>
        <strain evidence="3 4">JCM 15073</strain>
    </source>
</reference>
<evidence type="ECO:0000259" key="2">
    <source>
        <dbReference type="Pfam" id="PF13439"/>
    </source>
</evidence>
<dbReference type="Pfam" id="PF13439">
    <property type="entry name" value="Glyco_transf_4"/>
    <property type="match status" value="1"/>
</dbReference>
<dbReference type="InterPro" id="IPR001296">
    <property type="entry name" value="Glyco_trans_1"/>
</dbReference>
<dbReference type="CDD" id="cd03819">
    <property type="entry name" value="GT4_WavL-like"/>
    <property type="match status" value="1"/>
</dbReference>
<dbReference type="Pfam" id="PF00534">
    <property type="entry name" value="Glycos_transf_1"/>
    <property type="match status" value="1"/>
</dbReference>
<protein>
    <submittedName>
        <fullName evidence="3">Glycosyltransferase family 4 protein</fullName>
    </submittedName>
</protein>
<gene>
    <name evidence="3" type="ORF">HB662_25665</name>
</gene>
<feature type="domain" description="Glycosyltransferase subfamily 4-like N-terminal" evidence="2">
    <location>
        <begin position="15"/>
        <end position="170"/>
    </location>
</feature>
<accession>A0ABX1F767</accession>
<dbReference type="SUPFAM" id="SSF53756">
    <property type="entry name" value="UDP-Glycosyltransferase/glycogen phosphorylase"/>
    <property type="match status" value="1"/>
</dbReference>
<dbReference type="InterPro" id="IPR050194">
    <property type="entry name" value="Glycosyltransferase_grp1"/>
</dbReference>
<dbReference type="Gene3D" id="3.40.50.2000">
    <property type="entry name" value="Glycogen Phosphorylase B"/>
    <property type="match status" value="2"/>
</dbReference>
<dbReference type="Proteomes" id="UP000765160">
    <property type="component" value="Unassembled WGS sequence"/>
</dbReference>
<sequence>MPPAVLQVLPALASGGVERGTIEIAEAIRDAGFRPLVASAGGALVADLERLGVRHVALPLATKSPVGIWRNAAALTALARAEGVRIIHARSRAPAWSALLAARRSGAAFVTTYHGAYNEGLPGKRLYNSVMARGDRVIAISRFIADLVQARHGVPAERIRLIPRGVDPRRFDPALVDAAAIAAQRAAWGAEPGDAVLLLPARLTRWKGQAVLLRALPLLPANTRVVLAGGGRDGYLRELQALAAQLGVAGRLRILGHVPELALALAAADVVVHASTDAEAFGRTVIEAQAMARPVIAADLGGPRETVDHGVIGWRVTPGDPAALAALLAQVLAMPAEARQAVGDAARQAVLARYSTAAMQAATLAVYREFLA</sequence>
<proteinExistence type="predicted"/>
<dbReference type="InterPro" id="IPR028098">
    <property type="entry name" value="Glyco_trans_4-like_N"/>
</dbReference>
<keyword evidence="4" id="KW-1185">Reference proteome</keyword>
<evidence type="ECO:0000313" key="3">
    <source>
        <dbReference type="EMBL" id="NKE48192.1"/>
    </source>
</evidence>
<dbReference type="EMBL" id="JAAVTX010000008">
    <property type="protein sequence ID" value="NKE48192.1"/>
    <property type="molecule type" value="Genomic_DNA"/>
</dbReference>
<feature type="domain" description="Glycosyl transferase family 1" evidence="1">
    <location>
        <begin position="183"/>
        <end position="348"/>
    </location>
</feature>